<evidence type="ECO:0000256" key="2">
    <source>
        <dbReference type="ARBA" id="ARBA00022670"/>
    </source>
</evidence>
<keyword evidence="5 6" id="KW-0788">Thiol protease</keyword>
<feature type="compositionally biased region" description="Low complexity" evidence="7">
    <location>
        <begin position="90"/>
        <end position="101"/>
    </location>
</feature>
<dbReference type="Pfam" id="PF21403">
    <property type="entry name" value="OTU1_UBXL"/>
    <property type="match status" value="1"/>
</dbReference>
<evidence type="ECO:0000256" key="3">
    <source>
        <dbReference type="ARBA" id="ARBA00022786"/>
    </source>
</evidence>
<name>A0A167MW47_9HYPO</name>
<dbReference type="SUPFAM" id="SSF54001">
    <property type="entry name" value="Cysteine proteinases"/>
    <property type="match status" value="1"/>
</dbReference>
<reference evidence="9 10" key="1">
    <citation type="journal article" date="2016" name="Genome Biol. Evol.">
        <title>Divergent and convergent evolution of fungal pathogenicity.</title>
        <authorList>
            <person name="Shang Y."/>
            <person name="Xiao G."/>
            <person name="Zheng P."/>
            <person name="Cen K."/>
            <person name="Zhan S."/>
            <person name="Wang C."/>
        </authorList>
    </citation>
    <scope>NUCLEOTIDE SEQUENCE [LARGE SCALE GENOMIC DNA]</scope>
    <source>
        <strain evidence="9 10">RCEF 264</strain>
    </source>
</reference>
<dbReference type="Proteomes" id="UP000076874">
    <property type="component" value="Unassembled WGS sequence"/>
</dbReference>
<dbReference type="GO" id="GO:0005634">
    <property type="term" value="C:nucleus"/>
    <property type="evidence" value="ECO:0007669"/>
    <property type="project" value="TreeGrafter"/>
</dbReference>
<feature type="compositionally biased region" description="Pro residues" evidence="7">
    <location>
        <begin position="102"/>
        <end position="111"/>
    </location>
</feature>
<dbReference type="PANTHER" id="PTHR13312:SF0">
    <property type="entry name" value="UBIQUITIN THIOESTERASE OTU1"/>
    <property type="match status" value="1"/>
</dbReference>
<dbReference type="Gene3D" id="3.90.70.80">
    <property type="match status" value="1"/>
</dbReference>
<dbReference type="STRING" id="1081102.A0A167MW47"/>
<keyword evidence="10" id="KW-1185">Reference proteome</keyword>
<comment type="subcellular location">
    <subcellularLocation>
        <location evidence="6">Cytoplasm</location>
    </subcellularLocation>
</comment>
<keyword evidence="4 6" id="KW-0378">Hydrolase</keyword>
<evidence type="ECO:0000256" key="1">
    <source>
        <dbReference type="ARBA" id="ARBA00000707"/>
    </source>
</evidence>
<proteinExistence type="predicted"/>
<dbReference type="PANTHER" id="PTHR13312">
    <property type="entry name" value="HIV-INDUCED PROTEIN-7-LIKE PROTEASE"/>
    <property type="match status" value="1"/>
</dbReference>
<dbReference type="GO" id="GO:0030968">
    <property type="term" value="P:endoplasmic reticulum unfolded protein response"/>
    <property type="evidence" value="ECO:0007669"/>
    <property type="project" value="TreeGrafter"/>
</dbReference>
<dbReference type="InterPro" id="IPR048857">
    <property type="entry name" value="OTU1_Ubl"/>
</dbReference>
<evidence type="ECO:0000259" key="8">
    <source>
        <dbReference type="PROSITE" id="PS50802"/>
    </source>
</evidence>
<evidence type="ECO:0000313" key="9">
    <source>
        <dbReference type="EMBL" id="OAA54823.1"/>
    </source>
</evidence>
<dbReference type="GO" id="GO:0005829">
    <property type="term" value="C:cytosol"/>
    <property type="evidence" value="ECO:0007669"/>
    <property type="project" value="TreeGrafter"/>
</dbReference>
<dbReference type="OrthoDB" id="65596at2759"/>
<comment type="function">
    <text evidence="6">Hydrolase that can remove conjugated ubiquitin from proteins and may therefore play an important regulatory role at the level of protein turnover by preventing degradation.</text>
</comment>
<sequence length="335" mass="36355">MAPIRIRVRGPSATVTLEASEDWTLDRLLQLVREKTGVQNFALKTGFPPVALDLSAATTTALASLQLNGATLMVIPADGGLASETPPSRPLAASSSSSTPAPAAPPPPKPFTPKGVDVDETVVPWEEGGGYLVLRVMPDDNSCMFTAFGGVMGIPDPAAQVRAQVASHILAHPDKYTKVVLENTEPAVYANRIRDPQRWGGSIELQCLSEIYGIQICSIDVKYGRVDTYGFDKDTRCILLYSGIHYDRIAQTFDLGLPVDMDVTQWRADDDSVLDKAKQLSAKLKGARYYTDTQTMAIRCEVPGCENWLGSGERDMIKHTKETGHTAFSELALDD</sequence>
<dbReference type="Gene3D" id="3.10.20.90">
    <property type="entry name" value="Phosphatidylinositol 3-kinase Catalytic Subunit, Chain A, domain 1"/>
    <property type="match status" value="1"/>
</dbReference>
<dbReference type="AlphaFoldDB" id="A0A167MW47"/>
<accession>A0A167MW47</accession>
<dbReference type="EMBL" id="AZHD01000022">
    <property type="protein sequence ID" value="OAA54823.1"/>
    <property type="molecule type" value="Genomic_DNA"/>
</dbReference>
<evidence type="ECO:0000256" key="5">
    <source>
        <dbReference type="ARBA" id="ARBA00022807"/>
    </source>
</evidence>
<comment type="caution">
    <text evidence="9">The sequence shown here is derived from an EMBL/GenBank/DDBJ whole genome shotgun (WGS) entry which is preliminary data.</text>
</comment>
<feature type="region of interest" description="Disordered" evidence="7">
    <location>
        <begin position="81"/>
        <end position="116"/>
    </location>
</feature>
<gene>
    <name evidence="9" type="ORF">SPI_08694</name>
</gene>
<evidence type="ECO:0000256" key="7">
    <source>
        <dbReference type="SAM" id="MobiDB-lite"/>
    </source>
</evidence>
<protein>
    <recommendedName>
        <fullName evidence="6">Ubiquitin thioesterase OTU</fullName>
        <ecNumber evidence="6">3.4.19.12</ecNumber>
    </recommendedName>
</protein>
<dbReference type="CDD" id="cd22745">
    <property type="entry name" value="OTU_OTU1"/>
    <property type="match status" value="1"/>
</dbReference>
<feature type="domain" description="OTU" evidence="8">
    <location>
        <begin position="132"/>
        <end position="252"/>
    </location>
</feature>
<keyword evidence="2" id="KW-0645">Protease</keyword>
<dbReference type="EC" id="3.4.19.12" evidence="6"/>
<dbReference type="InterPro" id="IPR003323">
    <property type="entry name" value="OTU_dom"/>
</dbReference>
<organism evidence="9 10">
    <name type="scientific">Niveomyces insectorum RCEF 264</name>
    <dbReference type="NCBI Taxonomy" id="1081102"/>
    <lineage>
        <taxon>Eukaryota</taxon>
        <taxon>Fungi</taxon>
        <taxon>Dikarya</taxon>
        <taxon>Ascomycota</taxon>
        <taxon>Pezizomycotina</taxon>
        <taxon>Sordariomycetes</taxon>
        <taxon>Hypocreomycetidae</taxon>
        <taxon>Hypocreales</taxon>
        <taxon>Cordycipitaceae</taxon>
        <taxon>Niveomyces</taxon>
    </lineage>
</organism>
<evidence type="ECO:0000313" key="10">
    <source>
        <dbReference type="Proteomes" id="UP000076874"/>
    </source>
</evidence>
<dbReference type="PROSITE" id="PS50802">
    <property type="entry name" value="OTU"/>
    <property type="match status" value="1"/>
</dbReference>
<comment type="catalytic activity">
    <reaction evidence="1 6">
        <text>Thiol-dependent hydrolysis of ester, thioester, amide, peptide and isopeptide bonds formed by the C-terminal Gly of ubiquitin (a 76-residue protein attached to proteins as an intracellular targeting signal).</text>
        <dbReference type="EC" id="3.4.19.12"/>
    </reaction>
</comment>
<keyword evidence="3 6" id="KW-0833">Ubl conjugation pathway</keyword>
<dbReference type="GO" id="GO:0004843">
    <property type="term" value="F:cysteine-type deubiquitinase activity"/>
    <property type="evidence" value="ECO:0007669"/>
    <property type="project" value="UniProtKB-UniRule"/>
</dbReference>
<evidence type="ECO:0000256" key="6">
    <source>
        <dbReference type="RuleBase" id="RU367104"/>
    </source>
</evidence>
<keyword evidence="6" id="KW-0963">Cytoplasm</keyword>
<evidence type="ECO:0000256" key="4">
    <source>
        <dbReference type="ARBA" id="ARBA00022801"/>
    </source>
</evidence>
<dbReference type="GO" id="GO:0016579">
    <property type="term" value="P:protein deubiquitination"/>
    <property type="evidence" value="ECO:0007669"/>
    <property type="project" value="TreeGrafter"/>
</dbReference>
<dbReference type="InterPro" id="IPR038765">
    <property type="entry name" value="Papain-like_cys_pep_sf"/>
</dbReference>
<dbReference type="GO" id="GO:0036503">
    <property type="term" value="P:ERAD pathway"/>
    <property type="evidence" value="ECO:0007669"/>
    <property type="project" value="TreeGrafter"/>
</dbReference>